<feature type="non-terminal residue" evidence="1">
    <location>
        <position position="1"/>
    </location>
</feature>
<reference evidence="1" key="1">
    <citation type="submission" date="2022-06" db="EMBL/GenBank/DDBJ databases">
        <title>Genome Sequence of Candolleomyces eurysporus.</title>
        <authorList>
            <person name="Buettner E."/>
        </authorList>
    </citation>
    <scope>NUCLEOTIDE SEQUENCE</scope>
    <source>
        <strain evidence="1">VTCC 930004</strain>
    </source>
</reference>
<protein>
    <submittedName>
        <fullName evidence="1">Uncharacterized protein</fullName>
    </submittedName>
</protein>
<dbReference type="AlphaFoldDB" id="A0A9W8IYJ6"/>
<accession>A0A9W8IYJ6</accession>
<keyword evidence="2" id="KW-1185">Reference proteome</keyword>
<evidence type="ECO:0000313" key="1">
    <source>
        <dbReference type="EMBL" id="KAJ2921295.1"/>
    </source>
</evidence>
<name>A0A9W8IYJ6_9AGAR</name>
<evidence type="ECO:0000313" key="2">
    <source>
        <dbReference type="Proteomes" id="UP001140091"/>
    </source>
</evidence>
<dbReference type="Proteomes" id="UP001140091">
    <property type="component" value="Unassembled WGS sequence"/>
</dbReference>
<sequence>MVQSDLYYIHLQIMRNVTRITCISEAQMMDAFSAGRNNGLTLSLNENPALIPRQVTVDEPVQVLGSIRGILPIGPIGFRGFDLDQWTDSPLQNAYIYTLNQQGLDINIRCAQSDDSPIRYQAISNINTTRIIATSGVCDAGQGLENAIPSSFINYPTLNTHYTLTFWACKNTSHTVDSEGPAFYLYFRGRMSYADSIGNITCALSSFRSSDYAVTYHSSGRYFSAERAVATQTARETHPPFLTDIVTQFGTLVWNSQTWSGHPLEASLSELGVKLFDLSPFSKPDDRRLRLLEAISQGLLEFIAMSIRLFYSISLPDSCQRAVNGILTYSVVGWYPATGYAQVGLLIPMTLMNLASLAICATALKMGQLRYRYDFDPTDTRSLLAAMADRGGSKEAGWEDRVKF</sequence>
<comment type="caution">
    <text evidence="1">The sequence shown here is derived from an EMBL/GenBank/DDBJ whole genome shotgun (WGS) entry which is preliminary data.</text>
</comment>
<proteinExistence type="predicted"/>
<organism evidence="1 2">
    <name type="scientific">Candolleomyces eurysporus</name>
    <dbReference type="NCBI Taxonomy" id="2828524"/>
    <lineage>
        <taxon>Eukaryota</taxon>
        <taxon>Fungi</taxon>
        <taxon>Dikarya</taxon>
        <taxon>Basidiomycota</taxon>
        <taxon>Agaricomycotina</taxon>
        <taxon>Agaricomycetes</taxon>
        <taxon>Agaricomycetidae</taxon>
        <taxon>Agaricales</taxon>
        <taxon>Agaricineae</taxon>
        <taxon>Psathyrellaceae</taxon>
        <taxon>Candolleomyces</taxon>
    </lineage>
</organism>
<dbReference type="EMBL" id="JANBPK010001630">
    <property type="protein sequence ID" value="KAJ2921295.1"/>
    <property type="molecule type" value="Genomic_DNA"/>
</dbReference>
<gene>
    <name evidence="1" type="ORF">H1R20_g15801</name>
</gene>
<dbReference type="OrthoDB" id="3351168at2759"/>